<dbReference type="Gene3D" id="3.40.50.2000">
    <property type="entry name" value="Glycogen Phosphorylase B"/>
    <property type="match status" value="2"/>
</dbReference>
<organism evidence="3 4">
    <name type="scientific">Thermoanaerobacter thermohydrosulfuricus</name>
    <name type="common">Clostridium thermohydrosulfuricum</name>
    <dbReference type="NCBI Taxonomy" id="1516"/>
    <lineage>
        <taxon>Bacteria</taxon>
        <taxon>Bacillati</taxon>
        <taxon>Bacillota</taxon>
        <taxon>Clostridia</taxon>
        <taxon>Thermoanaerobacterales</taxon>
        <taxon>Thermoanaerobacteraceae</taxon>
        <taxon>Thermoanaerobacter</taxon>
    </lineage>
</organism>
<name>A0A1I1ZXT5_THETY</name>
<gene>
    <name evidence="3" type="ORF">SAMN04244560_00526</name>
</gene>
<keyword evidence="3" id="KW-0808">Transferase</keyword>
<accession>A0A1I1ZXT5</accession>
<protein>
    <submittedName>
        <fullName evidence="3">Glycosyltransferase involved in cell wall bisynthesis</fullName>
    </submittedName>
</protein>
<dbReference type="RefSeq" id="WP_003869523.1">
    <property type="nucleotide sequence ID" value="NZ_FNBS01000008.1"/>
</dbReference>
<evidence type="ECO:0000259" key="1">
    <source>
        <dbReference type="Pfam" id="PF00534"/>
    </source>
</evidence>
<dbReference type="InterPro" id="IPR001296">
    <property type="entry name" value="Glyco_trans_1"/>
</dbReference>
<dbReference type="GO" id="GO:0016757">
    <property type="term" value="F:glycosyltransferase activity"/>
    <property type="evidence" value="ECO:0007669"/>
    <property type="project" value="InterPro"/>
</dbReference>
<dbReference type="SUPFAM" id="SSF53756">
    <property type="entry name" value="UDP-Glycosyltransferase/glycogen phosphorylase"/>
    <property type="match status" value="1"/>
</dbReference>
<evidence type="ECO:0000313" key="4">
    <source>
        <dbReference type="Proteomes" id="UP000183404"/>
    </source>
</evidence>
<dbReference type="PANTHER" id="PTHR12526">
    <property type="entry name" value="GLYCOSYLTRANSFERASE"/>
    <property type="match status" value="1"/>
</dbReference>
<dbReference type="Proteomes" id="UP000183404">
    <property type="component" value="Unassembled WGS sequence"/>
</dbReference>
<sequence length="372" mass="42109">MGKMKVLQIVRKSEGGMKKHLLSLVRLLDKDKYEIAVLCSFDKKTQEYLKKLGIAVYDIDIGDGISLKKDYRTIKFIRKVVNEFKPDIVHMHGAKASLVGRVACFAMPVKTVVTVHNFANYNNMSFYKKKLLLSLTKILDKKTHQFIAVSQALKDDLVLNQNVKENKIKVVYNCIDTSFYEETTLNLKEEFNLPQDSFIVGSVARLIPAKGVQDLIKAASILKNVNAYFFVAGDGPFREELQKMIDSLNLKDRFFLLGYRNDIPSFLRNLNVFVLPSHEEGFGISVIEALSEGVPVVATKVGGIPEIIQDGVEGILVEKESPEELAKAIEKFLKDEELRKNISLRGKESVGKYSCNKMIEEIYKIYDTLKGR</sequence>
<evidence type="ECO:0000313" key="3">
    <source>
        <dbReference type="EMBL" id="SDF28800.1"/>
    </source>
</evidence>
<evidence type="ECO:0000259" key="2">
    <source>
        <dbReference type="Pfam" id="PF13439"/>
    </source>
</evidence>
<dbReference type="AlphaFoldDB" id="A0A1I1ZXT5"/>
<dbReference type="Pfam" id="PF13439">
    <property type="entry name" value="Glyco_transf_4"/>
    <property type="match status" value="1"/>
</dbReference>
<dbReference type="InterPro" id="IPR028098">
    <property type="entry name" value="Glyco_trans_4-like_N"/>
</dbReference>
<dbReference type="CDD" id="cd03808">
    <property type="entry name" value="GT4_CapM-like"/>
    <property type="match status" value="1"/>
</dbReference>
<dbReference type="Pfam" id="PF00534">
    <property type="entry name" value="Glycos_transf_1"/>
    <property type="match status" value="1"/>
</dbReference>
<feature type="domain" description="Glycosyltransferase subfamily 4-like N-terminal" evidence="2">
    <location>
        <begin position="15"/>
        <end position="178"/>
    </location>
</feature>
<feature type="domain" description="Glycosyl transferase family 1" evidence="1">
    <location>
        <begin position="187"/>
        <end position="348"/>
    </location>
</feature>
<dbReference type="EMBL" id="FNBS01000008">
    <property type="protein sequence ID" value="SDF28800.1"/>
    <property type="molecule type" value="Genomic_DNA"/>
</dbReference>
<proteinExistence type="predicted"/>
<reference evidence="3 4" key="1">
    <citation type="submission" date="2016-10" db="EMBL/GenBank/DDBJ databases">
        <authorList>
            <person name="de Groot N.N."/>
        </authorList>
    </citation>
    <scope>NUCLEOTIDE SEQUENCE [LARGE SCALE GENOMIC DNA]</scope>
    <source>
        <strain evidence="3 4">DSM 569</strain>
    </source>
</reference>